<dbReference type="SMART" id="SM00388">
    <property type="entry name" value="HisKA"/>
    <property type="match status" value="1"/>
</dbReference>
<dbReference type="GO" id="GO:0009927">
    <property type="term" value="F:histidine phosphotransfer kinase activity"/>
    <property type="evidence" value="ECO:0007669"/>
    <property type="project" value="TreeGrafter"/>
</dbReference>
<dbReference type="PANTHER" id="PTHR43047:SF72">
    <property type="entry name" value="OSMOSENSING HISTIDINE PROTEIN KINASE SLN1"/>
    <property type="match status" value="1"/>
</dbReference>
<dbReference type="InterPro" id="IPR003594">
    <property type="entry name" value="HATPase_dom"/>
</dbReference>
<keyword evidence="4" id="KW-0808">Transferase</keyword>
<dbReference type="PANTHER" id="PTHR43047">
    <property type="entry name" value="TWO-COMPONENT HISTIDINE PROTEIN KINASE"/>
    <property type="match status" value="1"/>
</dbReference>
<dbReference type="CDD" id="cd00082">
    <property type="entry name" value="HisKA"/>
    <property type="match status" value="1"/>
</dbReference>
<name>A0A372NQV7_9SPHI</name>
<sequence length="565" mass="63020">MTTKKGNFSGTINRILMIFLLFTFVVTTGSFILRHTISRKLENLGQQLTAPSYQQGISDLLVELDMAENSFQKATADGSQADLTAYQHRLDTIFTGLTKIIDHYKRGGGRPIPESRRQLEQKLQQKLELSRQLFGLRKKFDSLLSVTTFDRIHRRIANRNIPKAALRADTIVTTRNEATKLNLFHRLKEALRSTRAVKVVTVREKNNGRVSLSDKSARQLLAQLNSEYDRLANSGQALVLANLNLLTQLRHLTRQLQDIDHIAFERSREATLKAYASATRDLNTFTGIALAAVLIFIIVLLIYIRRLGWAERRLRVESKRAIKLAGQKSEILAIMSHEIRNKLMAINGAVFMLRRSELSPQQEQKVSVINLASGLVLETVNNVLDVSKLEQGYAETRKSGPFLPAEAISDAVEAMRFMAENKGINLDLHSGIDKEKYIAGDSFRLKQILLNLLSNAIKYTDRGGVTVRCALHDANTAERLELSVQDTGVGIAKDRLSQLFTPYQQAGGQKPGTGLGLYLCRQLITQEGGKIAVESKEGSGTVFQFHIDYGKTPAGDQASALTLHL</sequence>
<dbReference type="SMART" id="SM00387">
    <property type="entry name" value="HATPase_c"/>
    <property type="match status" value="1"/>
</dbReference>
<dbReference type="EMBL" id="QWDC01000003">
    <property type="protein sequence ID" value="RFZ91339.1"/>
    <property type="molecule type" value="Genomic_DNA"/>
</dbReference>
<dbReference type="AlphaFoldDB" id="A0A372NQV7"/>
<dbReference type="FunFam" id="3.30.565.10:FF:000010">
    <property type="entry name" value="Sensor histidine kinase RcsC"/>
    <property type="match status" value="1"/>
</dbReference>
<keyword evidence="6" id="KW-1133">Transmembrane helix</keyword>
<evidence type="ECO:0000256" key="4">
    <source>
        <dbReference type="ARBA" id="ARBA00022679"/>
    </source>
</evidence>
<dbReference type="GO" id="GO:0005886">
    <property type="term" value="C:plasma membrane"/>
    <property type="evidence" value="ECO:0007669"/>
    <property type="project" value="TreeGrafter"/>
</dbReference>
<dbReference type="InterPro" id="IPR003661">
    <property type="entry name" value="HisK_dim/P_dom"/>
</dbReference>
<comment type="catalytic activity">
    <reaction evidence="1">
        <text>ATP + protein L-histidine = ADP + protein N-phospho-L-histidine.</text>
        <dbReference type="EC" id="2.7.13.3"/>
    </reaction>
</comment>
<dbReference type="Pfam" id="PF00512">
    <property type="entry name" value="HisKA"/>
    <property type="match status" value="1"/>
</dbReference>
<dbReference type="InterPro" id="IPR036890">
    <property type="entry name" value="HATPase_C_sf"/>
</dbReference>
<evidence type="ECO:0000313" key="9">
    <source>
        <dbReference type="Proteomes" id="UP000264217"/>
    </source>
</evidence>
<evidence type="ECO:0000256" key="1">
    <source>
        <dbReference type="ARBA" id="ARBA00000085"/>
    </source>
</evidence>
<dbReference type="PRINTS" id="PR00344">
    <property type="entry name" value="BCTRLSENSOR"/>
</dbReference>
<dbReference type="SUPFAM" id="SSF55874">
    <property type="entry name" value="ATPase domain of HSP90 chaperone/DNA topoisomerase II/histidine kinase"/>
    <property type="match status" value="1"/>
</dbReference>
<dbReference type="GO" id="GO:0000155">
    <property type="term" value="F:phosphorelay sensor kinase activity"/>
    <property type="evidence" value="ECO:0007669"/>
    <property type="project" value="InterPro"/>
</dbReference>
<evidence type="ECO:0000256" key="6">
    <source>
        <dbReference type="SAM" id="Phobius"/>
    </source>
</evidence>
<keyword evidence="5" id="KW-0418">Kinase</keyword>
<gene>
    <name evidence="8" type="ORF">D0C36_20655</name>
</gene>
<keyword evidence="9" id="KW-1185">Reference proteome</keyword>
<dbReference type="InterPro" id="IPR004358">
    <property type="entry name" value="Sig_transdc_His_kin-like_C"/>
</dbReference>
<dbReference type="RefSeq" id="WP_117393584.1">
    <property type="nucleotide sequence ID" value="NZ_QWDC01000003.1"/>
</dbReference>
<dbReference type="OrthoDB" id="711632at2"/>
<dbReference type="InterPro" id="IPR036097">
    <property type="entry name" value="HisK_dim/P_sf"/>
</dbReference>
<comment type="caution">
    <text evidence="8">The sequence shown here is derived from an EMBL/GenBank/DDBJ whole genome shotgun (WGS) entry which is preliminary data.</text>
</comment>
<evidence type="ECO:0000256" key="2">
    <source>
        <dbReference type="ARBA" id="ARBA00012438"/>
    </source>
</evidence>
<feature type="transmembrane region" description="Helical" evidence="6">
    <location>
        <begin position="285"/>
        <end position="304"/>
    </location>
</feature>
<proteinExistence type="predicted"/>
<dbReference type="Gene3D" id="1.10.287.130">
    <property type="match status" value="1"/>
</dbReference>
<evidence type="ECO:0000256" key="5">
    <source>
        <dbReference type="ARBA" id="ARBA00022777"/>
    </source>
</evidence>
<keyword evidence="6" id="KW-0472">Membrane</keyword>
<feature type="domain" description="Histidine kinase" evidence="7">
    <location>
        <begin position="334"/>
        <end position="551"/>
    </location>
</feature>
<reference evidence="8 9" key="1">
    <citation type="submission" date="2018-08" db="EMBL/GenBank/DDBJ databases">
        <title>Mucilaginibacter sp. MYSH2.</title>
        <authorList>
            <person name="Seo T."/>
        </authorList>
    </citation>
    <scope>NUCLEOTIDE SEQUENCE [LARGE SCALE GENOMIC DNA]</scope>
    <source>
        <strain evidence="8 9">MYSH2</strain>
    </source>
</reference>
<dbReference type="CDD" id="cd16922">
    <property type="entry name" value="HATPase_EvgS-ArcB-TorS-like"/>
    <property type="match status" value="1"/>
</dbReference>
<dbReference type="SUPFAM" id="SSF47384">
    <property type="entry name" value="Homodimeric domain of signal transducing histidine kinase"/>
    <property type="match status" value="1"/>
</dbReference>
<dbReference type="Gene3D" id="3.30.565.10">
    <property type="entry name" value="Histidine kinase-like ATPase, C-terminal domain"/>
    <property type="match status" value="1"/>
</dbReference>
<dbReference type="Pfam" id="PF02518">
    <property type="entry name" value="HATPase_c"/>
    <property type="match status" value="1"/>
</dbReference>
<organism evidence="8 9">
    <name type="scientific">Mucilaginibacter conchicola</name>
    <dbReference type="NCBI Taxonomy" id="2303333"/>
    <lineage>
        <taxon>Bacteria</taxon>
        <taxon>Pseudomonadati</taxon>
        <taxon>Bacteroidota</taxon>
        <taxon>Sphingobacteriia</taxon>
        <taxon>Sphingobacteriales</taxon>
        <taxon>Sphingobacteriaceae</taxon>
        <taxon>Mucilaginibacter</taxon>
    </lineage>
</organism>
<dbReference type="PROSITE" id="PS50109">
    <property type="entry name" value="HIS_KIN"/>
    <property type="match status" value="1"/>
</dbReference>
<evidence type="ECO:0000313" key="8">
    <source>
        <dbReference type="EMBL" id="RFZ91339.1"/>
    </source>
</evidence>
<protein>
    <recommendedName>
        <fullName evidence="2">histidine kinase</fullName>
        <ecNumber evidence="2">2.7.13.3</ecNumber>
    </recommendedName>
</protein>
<keyword evidence="3" id="KW-0597">Phosphoprotein</keyword>
<dbReference type="InterPro" id="IPR005467">
    <property type="entry name" value="His_kinase_dom"/>
</dbReference>
<evidence type="ECO:0000256" key="3">
    <source>
        <dbReference type="ARBA" id="ARBA00022553"/>
    </source>
</evidence>
<accession>A0A372NQV7</accession>
<dbReference type="EC" id="2.7.13.3" evidence="2"/>
<evidence type="ECO:0000259" key="7">
    <source>
        <dbReference type="PROSITE" id="PS50109"/>
    </source>
</evidence>
<dbReference type="Proteomes" id="UP000264217">
    <property type="component" value="Unassembled WGS sequence"/>
</dbReference>
<keyword evidence="6" id="KW-0812">Transmembrane</keyword>
<feature type="transmembrane region" description="Helical" evidence="6">
    <location>
        <begin position="12"/>
        <end position="33"/>
    </location>
</feature>